<sequence>MPVQINEVIIRAVVDPNPRPGNVSDASGHPPQQEGDIPGELMEKIMTVLKEKQER</sequence>
<dbReference type="EMBL" id="CP007035">
    <property type="protein sequence ID" value="AHF17468.1"/>
    <property type="molecule type" value="Genomic_DNA"/>
</dbReference>
<dbReference type="OrthoDB" id="5570459at2"/>
<dbReference type="Proteomes" id="UP000003586">
    <property type="component" value="Chromosome"/>
</dbReference>
<dbReference type="Pfam" id="PF19265">
    <property type="entry name" value="DUF5908"/>
    <property type="match status" value="1"/>
</dbReference>
<keyword evidence="3" id="KW-1185">Reference proteome</keyword>
<organism evidence="2 3">
    <name type="scientific">Niabella soli DSM 19437</name>
    <dbReference type="NCBI Taxonomy" id="929713"/>
    <lineage>
        <taxon>Bacteria</taxon>
        <taxon>Pseudomonadati</taxon>
        <taxon>Bacteroidota</taxon>
        <taxon>Chitinophagia</taxon>
        <taxon>Chitinophagales</taxon>
        <taxon>Chitinophagaceae</taxon>
        <taxon>Niabella</taxon>
    </lineage>
</organism>
<dbReference type="InterPro" id="IPR045459">
    <property type="entry name" value="DUF5908"/>
</dbReference>
<dbReference type="STRING" id="929713.NIASO_08225"/>
<dbReference type="RefSeq" id="WP_008584682.1">
    <property type="nucleotide sequence ID" value="NZ_CP007035.1"/>
</dbReference>
<evidence type="ECO:0000256" key="1">
    <source>
        <dbReference type="SAM" id="MobiDB-lite"/>
    </source>
</evidence>
<accession>W0F6M2</accession>
<evidence type="ECO:0000313" key="2">
    <source>
        <dbReference type="EMBL" id="AHF17468.1"/>
    </source>
</evidence>
<feature type="region of interest" description="Disordered" evidence="1">
    <location>
        <begin position="15"/>
        <end position="37"/>
    </location>
</feature>
<gene>
    <name evidence="2" type="ORF">NIASO_08225</name>
</gene>
<dbReference type="HOGENOM" id="CLU_3027669_0_0_10"/>
<proteinExistence type="predicted"/>
<name>W0F6M2_9BACT</name>
<protein>
    <submittedName>
        <fullName evidence="2">Uncharacterized protein</fullName>
    </submittedName>
</protein>
<dbReference type="AlphaFoldDB" id="W0F6M2"/>
<reference evidence="2 3" key="1">
    <citation type="submission" date="2013-12" db="EMBL/GenBank/DDBJ databases">
        <authorList>
            <consortium name="DOE Joint Genome Institute"/>
            <person name="Eisen J."/>
            <person name="Huntemann M."/>
            <person name="Han J."/>
            <person name="Chen A."/>
            <person name="Kyrpides N."/>
            <person name="Mavromatis K."/>
            <person name="Markowitz V."/>
            <person name="Palaniappan K."/>
            <person name="Ivanova N."/>
            <person name="Schaumberg A."/>
            <person name="Pati A."/>
            <person name="Liolios K."/>
            <person name="Nordberg H.P."/>
            <person name="Cantor M.N."/>
            <person name="Hua S.X."/>
            <person name="Woyke T."/>
        </authorList>
    </citation>
    <scope>NUCLEOTIDE SEQUENCE [LARGE SCALE GENOMIC DNA]</scope>
    <source>
        <strain evidence="3">DSM 19437</strain>
    </source>
</reference>
<evidence type="ECO:0000313" key="3">
    <source>
        <dbReference type="Proteomes" id="UP000003586"/>
    </source>
</evidence>
<dbReference type="KEGG" id="nso:NIASO_08225"/>